<keyword evidence="6" id="KW-1185">Reference proteome</keyword>
<dbReference type="InterPro" id="IPR002160">
    <property type="entry name" value="Prot_inh_Kunz-lg"/>
</dbReference>
<comment type="caution">
    <text evidence="5">The sequence shown here is derived from an EMBL/GenBank/DDBJ whole genome shotgun (WGS) entry which is preliminary data.</text>
</comment>
<evidence type="ECO:0000256" key="4">
    <source>
        <dbReference type="ARBA" id="ARBA00023157"/>
    </source>
</evidence>
<dbReference type="Pfam" id="PF00197">
    <property type="entry name" value="Kunitz_legume"/>
    <property type="match status" value="1"/>
</dbReference>
<dbReference type="EMBL" id="JAAIUW010000010">
    <property type="protein sequence ID" value="KAF7813428.1"/>
    <property type="molecule type" value="Genomic_DNA"/>
</dbReference>
<evidence type="ECO:0000256" key="2">
    <source>
        <dbReference type="ARBA" id="ARBA00022690"/>
    </source>
</evidence>
<dbReference type="InterPro" id="IPR011065">
    <property type="entry name" value="Kunitz_inhibitor_STI-like_sf"/>
</dbReference>
<keyword evidence="4" id="KW-1015">Disulfide bond</keyword>
<evidence type="ECO:0000313" key="6">
    <source>
        <dbReference type="Proteomes" id="UP000634136"/>
    </source>
</evidence>
<protein>
    <submittedName>
        <fullName evidence="5">Kunitz-type trypsin inhibitor KTI1-like</fullName>
    </submittedName>
</protein>
<dbReference type="PANTHER" id="PTHR33107:SF81">
    <property type="entry name" value="TRYPSIN INHIBITOR A"/>
    <property type="match status" value="1"/>
</dbReference>
<dbReference type="AlphaFoldDB" id="A0A834SZA4"/>
<comment type="similarity">
    <text evidence="1">Belongs to the protease inhibitor I3 (leguminous Kunitz-type inhibitor) family.</text>
</comment>
<sequence length="177" mass="19329">MGGGLGLARSGYETCPLSVVQDSNELSNGIPVEISSPYRINIIKEGYALTLRFVAVPLCAVTPSRWTVVKDAPHPVKLNGLYENTLSGSFTIEKYEDRDYKLKFCGRESDTCADIGVYVDENGVRQLVMGEANGQLLVKFKNATPSSSTSINQVQLLPQKRKVNSLNLQASSSLQEI</sequence>
<dbReference type="Proteomes" id="UP000634136">
    <property type="component" value="Unassembled WGS sequence"/>
</dbReference>
<accession>A0A834SZA4</accession>
<dbReference type="SMART" id="SM00452">
    <property type="entry name" value="STI"/>
    <property type="match status" value="1"/>
</dbReference>
<evidence type="ECO:0000313" key="5">
    <source>
        <dbReference type="EMBL" id="KAF7813428.1"/>
    </source>
</evidence>
<name>A0A834SZA4_9FABA</name>
<dbReference type="PRINTS" id="PR00291">
    <property type="entry name" value="KUNITZINHBTR"/>
</dbReference>
<proteinExistence type="inferred from homology"/>
<dbReference type="OrthoDB" id="1745944at2759"/>
<dbReference type="PANTHER" id="PTHR33107">
    <property type="entry name" value="KUNITZ TRYPSIN INHIBITOR 2"/>
    <property type="match status" value="1"/>
</dbReference>
<dbReference type="Gene3D" id="2.80.10.50">
    <property type="match status" value="1"/>
</dbReference>
<evidence type="ECO:0000256" key="1">
    <source>
        <dbReference type="ARBA" id="ARBA00005440"/>
    </source>
</evidence>
<keyword evidence="3" id="KW-0722">Serine protease inhibitor</keyword>
<dbReference type="GO" id="GO:0004867">
    <property type="term" value="F:serine-type endopeptidase inhibitor activity"/>
    <property type="evidence" value="ECO:0007669"/>
    <property type="project" value="UniProtKB-KW"/>
</dbReference>
<organism evidence="5 6">
    <name type="scientific">Senna tora</name>
    <dbReference type="NCBI Taxonomy" id="362788"/>
    <lineage>
        <taxon>Eukaryota</taxon>
        <taxon>Viridiplantae</taxon>
        <taxon>Streptophyta</taxon>
        <taxon>Embryophyta</taxon>
        <taxon>Tracheophyta</taxon>
        <taxon>Spermatophyta</taxon>
        <taxon>Magnoliopsida</taxon>
        <taxon>eudicotyledons</taxon>
        <taxon>Gunneridae</taxon>
        <taxon>Pentapetalae</taxon>
        <taxon>rosids</taxon>
        <taxon>fabids</taxon>
        <taxon>Fabales</taxon>
        <taxon>Fabaceae</taxon>
        <taxon>Caesalpinioideae</taxon>
        <taxon>Cassia clade</taxon>
        <taxon>Senna</taxon>
    </lineage>
</organism>
<reference evidence="5" key="1">
    <citation type="submission" date="2020-09" db="EMBL/GenBank/DDBJ databases">
        <title>Genome-Enabled Discovery of Anthraquinone Biosynthesis in Senna tora.</title>
        <authorList>
            <person name="Kang S.-H."/>
            <person name="Pandey R.P."/>
            <person name="Lee C.-M."/>
            <person name="Sim J.-S."/>
            <person name="Jeong J.-T."/>
            <person name="Choi B.-S."/>
            <person name="Jung M."/>
            <person name="Ginzburg D."/>
            <person name="Zhao K."/>
            <person name="Won S.Y."/>
            <person name="Oh T.-J."/>
            <person name="Yu Y."/>
            <person name="Kim N.-H."/>
            <person name="Lee O.R."/>
            <person name="Lee T.-H."/>
            <person name="Bashyal P."/>
            <person name="Kim T.-S."/>
            <person name="Lee W.-H."/>
            <person name="Kawkins C."/>
            <person name="Kim C.-K."/>
            <person name="Kim J.S."/>
            <person name="Ahn B.O."/>
            <person name="Rhee S.Y."/>
            <person name="Sohng J.K."/>
        </authorList>
    </citation>
    <scope>NUCLEOTIDE SEQUENCE</scope>
    <source>
        <tissue evidence="5">Leaf</tissue>
    </source>
</reference>
<keyword evidence="2" id="KW-0646">Protease inhibitor</keyword>
<gene>
    <name evidence="5" type="ORF">G2W53_034404</name>
</gene>
<dbReference type="SUPFAM" id="SSF50386">
    <property type="entry name" value="STI-like"/>
    <property type="match status" value="1"/>
</dbReference>
<evidence type="ECO:0000256" key="3">
    <source>
        <dbReference type="ARBA" id="ARBA00022900"/>
    </source>
</evidence>